<evidence type="ECO:0000256" key="1">
    <source>
        <dbReference type="SAM" id="MobiDB-lite"/>
    </source>
</evidence>
<feature type="region of interest" description="Disordered" evidence="1">
    <location>
        <begin position="86"/>
        <end position="109"/>
    </location>
</feature>
<gene>
    <name evidence="3" type="ORF">JFN90_07140</name>
</gene>
<comment type="caution">
    <text evidence="3">The sequence shown here is derived from an EMBL/GenBank/DDBJ whole genome shotgun (WGS) entry which is preliminary data.</text>
</comment>
<dbReference type="RefSeq" id="WP_199394426.1">
    <property type="nucleotide sequence ID" value="NZ_JAEMHK010000004.1"/>
</dbReference>
<feature type="signal peptide" evidence="2">
    <location>
        <begin position="1"/>
        <end position="21"/>
    </location>
</feature>
<feature type="compositionally biased region" description="Polar residues" evidence="1">
    <location>
        <begin position="98"/>
        <end position="109"/>
    </location>
</feature>
<evidence type="ECO:0000256" key="2">
    <source>
        <dbReference type="SAM" id="SignalP"/>
    </source>
</evidence>
<evidence type="ECO:0000313" key="3">
    <source>
        <dbReference type="EMBL" id="MBJ6799911.1"/>
    </source>
</evidence>
<evidence type="ECO:0000313" key="4">
    <source>
        <dbReference type="Proteomes" id="UP000641025"/>
    </source>
</evidence>
<keyword evidence="2" id="KW-0732">Signal</keyword>
<accession>A0ABS0YPS2</accession>
<keyword evidence="4" id="KW-1185">Reference proteome</keyword>
<proteinExistence type="predicted"/>
<name>A0ABS0YPS2_9BACT</name>
<protein>
    <submittedName>
        <fullName evidence="3">Uncharacterized protein</fullName>
    </submittedName>
</protein>
<feature type="chain" id="PRO_5045087178" evidence="2">
    <location>
        <begin position="22"/>
        <end position="109"/>
    </location>
</feature>
<reference evidence="3 4" key="1">
    <citation type="submission" date="2020-12" db="EMBL/GenBank/DDBJ databases">
        <title>Geomonas sp. Red259, isolated from paddy soil.</title>
        <authorList>
            <person name="Xu Z."/>
            <person name="Zhang Z."/>
            <person name="Masuda Y."/>
            <person name="Itoh H."/>
            <person name="Senoo K."/>
        </authorList>
    </citation>
    <scope>NUCLEOTIDE SEQUENCE [LARGE SCALE GENOMIC DNA]</scope>
    <source>
        <strain evidence="3 4">Red259</strain>
    </source>
</reference>
<organism evidence="3 4">
    <name type="scientific">Geomonas propionica</name>
    <dbReference type="NCBI Taxonomy" id="2798582"/>
    <lineage>
        <taxon>Bacteria</taxon>
        <taxon>Pseudomonadati</taxon>
        <taxon>Thermodesulfobacteriota</taxon>
        <taxon>Desulfuromonadia</taxon>
        <taxon>Geobacterales</taxon>
        <taxon>Geobacteraceae</taxon>
        <taxon>Geomonas</taxon>
    </lineage>
</organism>
<dbReference type="Proteomes" id="UP000641025">
    <property type="component" value="Unassembled WGS sequence"/>
</dbReference>
<sequence length="109" mass="12426">MKKAALLLSLLLLITTAAARAEECDCPPVEYDELLNMPVSELQAKIDRYARSKEIYSHGSSSYCYYTCATELEHLGEVKVQKEMDQMKDRAARRAKQQDSVLQTRPLTR</sequence>
<dbReference type="EMBL" id="JAEMHK010000004">
    <property type="protein sequence ID" value="MBJ6799911.1"/>
    <property type="molecule type" value="Genomic_DNA"/>
</dbReference>